<reference evidence="5 6" key="1">
    <citation type="journal article" date="2021" name="Nat. Commun.">
        <title>Genetic determinants of endophytism in the Arabidopsis root mycobiome.</title>
        <authorList>
            <person name="Mesny F."/>
            <person name="Miyauchi S."/>
            <person name="Thiergart T."/>
            <person name="Pickel B."/>
            <person name="Atanasova L."/>
            <person name="Karlsson M."/>
            <person name="Huettel B."/>
            <person name="Barry K.W."/>
            <person name="Haridas S."/>
            <person name="Chen C."/>
            <person name="Bauer D."/>
            <person name="Andreopoulos W."/>
            <person name="Pangilinan J."/>
            <person name="LaButti K."/>
            <person name="Riley R."/>
            <person name="Lipzen A."/>
            <person name="Clum A."/>
            <person name="Drula E."/>
            <person name="Henrissat B."/>
            <person name="Kohler A."/>
            <person name="Grigoriev I.V."/>
            <person name="Martin F.M."/>
            <person name="Hacquard S."/>
        </authorList>
    </citation>
    <scope>NUCLEOTIDE SEQUENCE [LARGE SCALE GENOMIC DNA]</scope>
    <source>
        <strain evidence="5 6">MPI-CAGE-CH-0241</strain>
    </source>
</reference>
<feature type="repeat" description="TPR" evidence="2">
    <location>
        <begin position="881"/>
        <end position="914"/>
    </location>
</feature>
<gene>
    <name evidence="5" type="ORF">B0T10DRAFT_40027</name>
</gene>
<dbReference type="SMART" id="SM00028">
    <property type="entry name" value="TPR"/>
    <property type="match status" value="3"/>
</dbReference>
<evidence type="ECO:0000256" key="2">
    <source>
        <dbReference type="PROSITE-ProRule" id="PRU00339"/>
    </source>
</evidence>
<dbReference type="GO" id="GO:0046486">
    <property type="term" value="P:glycerolipid metabolic process"/>
    <property type="evidence" value="ECO:0007669"/>
    <property type="project" value="UniProtKB-ARBA"/>
</dbReference>
<proteinExistence type="predicted"/>
<feature type="domain" description="PNPLA" evidence="4">
    <location>
        <begin position="29"/>
        <end position="230"/>
    </location>
</feature>
<evidence type="ECO:0000313" key="5">
    <source>
        <dbReference type="EMBL" id="KAH6889761.1"/>
    </source>
</evidence>
<feature type="active site" description="Proton acceptor" evidence="3">
    <location>
        <position position="217"/>
    </location>
</feature>
<feature type="short sequence motif" description="DGA/G" evidence="3">
    <location>
        <begin position="217"/>
        <end position="219"/>
    </location>
</feature>
<dbReference type="OrthoDB" id="1658288at2759"/>
<keyword evidence="6" id="KW-1185">Reference proteome</keyword>
<dbReference type="Pfam" id="PF01734">
    <property type="entry name" value="Patatin"/>
    <property type="match status" value="1"/>
</dbReference>
<comment type="caution">
    <text evidence="5">The sequence shown here is derived from an EMBL/GenBank/DDBJ whole genome shotgun (WGS) entry which is preliminary data.</text>
</comment>
<dbReference type="CDD" id="cd07216">
    <property type="entry name" value="Pat17_PNPLA8_PNPLA9_like3"/>
    <property type="match status" value="1"/>
</dbReference>
<dbReference type="InterPro" id="IPR002641">
    <property type="entry name" value="PNPLA_dom"/>
</dbReference>
<dbReference type="Gene3D" id="1.25.40.10">
    <property type="entry name" value="Tetratricopeptide repeat domain"/>
    <property type="match status" value="2"/>
</dbReference>
<feature type="short sequence motif" description="GXGXXG" evidence="3">
    <location>
        <begin position="33"/>
        <end position="38"/>
    </location>
</feature>
<dbReference type="GO" id="GO:0016787">
    <property type="term" value="F:hydrolase activity"/>
    <property type="evidence" value="ECO:0007669"/>
    <property type="project" value="UniProtKB-UniRule"/>
</dbReference>
<keyword evidence="1 3" id="KW-0443">Lipid metabolism</keyword>
<dbReference type="PANTHER" id="PTHR46082:SF6">
    <property type="entry name" value="AAA+ ATPASE DOMAIN-CONTAINING PROTEIN-RELATED"/>
    <property type="match status" value="1"/>
</dbReference>
<evidence type="ECO:0000256" key="3">
    <source>
        <dbReference type="PROSITE-ProRule" id="PRU01161"/>
    </source>
</evidence>
<feature type="short sequence motif" description="GXSXG" evidence="3">
    <location>
        <begin position="75"/>
        <end position="79"/>
    </location>
</feature>
<name>A0A9P8W782_9HYPO</name>
<feature type="active site" description="Nucleophile" evidence="3">
    <location>
        <position position="77"/>
    </location>
</feature>
<dbReference type="InterPro" id="IPR011990">
    <property type="entry name" value="TPR-like_helical_dom_sf"/>
</dbReference>
<dbReference type="InterPro" id="IPR019734">
    <property type="entry name" value="TPR_rpt"/>
</dbReference>
<dbReference type="Gene3D" id="3.40.1090.10">
    <property type="entry name" value="Cytosolic phospholipase A2 catalytic domain"/>
    <property type="match status" value="1"/>
</dbReference>
<dbReference type="PROSITE" id="PS51635">
    <property type="entry name" value="PNPLA"/>
    <property type="match status" value="1"/>
</dbReference>
<dbReference type="SUPFAM" id="SSF52151">
    <property type="entry name" value="FabD/lysophospholipase-like"/>
    <property type="match status" value="1"/>
</dbReference>
<dbReference type="PANTHER" id="PTHR46082">
    <property type="entry name" value="ATP/GTP-BINDING PROTEIN-RELATED"/>
    <property type="match status" value="1"/>
</dbReference>
<accession>A0A9P8W782</accession>
<dbReference type="SUPFAM" id="SSF52540">
    <property type="entry name" value="P-loop containing nucleoside triphosphate hydrolases"/>
    <property type="match status" value="1"/>
</dbReference>
<dbReference type="Pfam" id="PF00931">
    <property type="entry name" value="NB-ARC"/>
    <property type="match status" value="1"/>
</dbReference>
<evidence type="ECO:0000259" key="4">
    <source>
        <dbReference type="PROSITE" id="PS51635"/>
    </source>
</evidence>
<dbReference type="InterPro" id="IPR053137">
    <property type="entry name" value="NLR-like"/>
</dbReference>
<evidence type="ECO:0000313" key="6">
    <source>
        <dbReference type="Proteomes" id="UP000777438"/>
    </source>
</evidence>
<protein>
    <recommendedName>
        <fullName evidence="4">PNPLA domain-containing protein</fullName>
    </recommendedName>
</protein>
<dbReference type="SUPFAM" id="SSF48452">
    <property type="entry name" value="TPR-like"/>
    <property type="match status" value="1"/>
</dbReference>
<dbReference type="GO" id="GO:0016042">
    <property type="term" value="P:lipid catabolic process"/>
    <property type="evidence" value="ECO:0007669"/>
    <property type="project" value="UniProtKB-UniRule"/>
</dbReference>
<keyword evidence="3" id="KW-0378">Hydrolase</keyword>
<dbReference type="AlphaFoldDB" id="A0A9P8W782"/>
<organism evidence="5 6">
    <name type="scientific">Thelonectria olida</name>
    <dbReference type="NCBI Taxonomy" id="1576542"/>
    <lineage>
        <taxon>Eukaryota</taxon>
        <taxon>Fungi</taxon>
        <taxon>Dikarya</taxon>
        <taxon>Ascomycota</taxon>
        <taxon>Pezizomycotina</taxon>
        <taxon>Sordariomycetes</taxon>
        <taxon>Hypocreomycetidae</taxon>
        <taxon>Hypocreales</taxon>
        <taxon>Nectriaceae</taxon>
        <taxon>Thelonectria</taxon>
    </lineage>
</organism>
<evidence type="ECO:0000256" key="1">
    <source>
        <dbReference type="ARBA" id="ARBA00023098"/>
    </source>
</evidence>
<sequence>MTDTRSTDREQRLLDPPINPVEQKGLCLLSFDGGGVKGLSSLYVLEMIMAGLNRERERQGLADKKPCEVFDLIGGTSTGGLIAIMLGRLQMDVGECIAAYTELMESIFGQQLRRFRLSLSGKIKSRFDSKKLKKAIEAVVSSKGFSATDLLNDGIDRGCKVFVCATSTSPRATQRLRSYSLPEKPGISCTICEAALATSAATGFFDPVDINGMKYVDGALGANNPVDEVEGEARDIWCPISGDLKPLVKCFISIGTGNPKMKRVEDRIDKFVSSALVGLATETADTAEKFVRRWGQGYEDHSIFRFNVDRGLEAVGLAEFQHTATIKVATSNYLEGQAQISQLRHLANNLKQKQELADRSFEDVVKEYHNRLIPPSIQPATPELTLPIRQPPAHCLIPFPKNKRFVGRTSTLDALDTMFFMQPNCPRVSVVGLGGMGKTQVALTFAYQVQEQKPNFSVFWVSALSENSFEQSYTKIATDLGVLRSKSDNENDGEENVKDLVRDYLSSPKAGPWFLILDNADDVDLVLGTTERPGGMERYLPESPDGRILFTTRSREIATAVSEGDFIELKEMSGEEARSVLGKSLQRQELLQDVAIEELLRELTWLPLAIVQAVAYLNRNHVSVSRYLELLRGTERETISLMSREFRDRTRYDETQHAVATTWMVSFDQILNRDETAATLLRFISCIEPKSIPRSLLPVRDSEEQLDFSIGTLCAYAFLSPRDGHDMFDMHSLVHLATRIWVQRHESSDAIVITAVEHVHRVFPSVRWENRSKWRVFLPHALKLLRESETRGGMTRSDLLLIVGKCLKEDGRLQEAIACHQESANWRSSNLPEGHEDILSAEYTLARTYNKAHQGGKAIELLEHIKAARRKALPEAHESRVHSEAFLGRVYANMGQYDKAIALLEPIVAIDEDLLAKDSWPRLFALNLLADVYAHTRQNEKAKKLLEDFASVAGNLPDHPGRSQNSTTSHLKLMCRLAGTHMKNRQVFEAIGLLESIFDVAKQLPAHHPVRLDCEQGLGKAYLEAGKGKEAIELLEHVAECRKSLHENGAGPIRVEKWLAKAYLIHGRKTEGISLLEEVVRKQSAYPEGDRERQQAIIELCRQYGEANRAQEAIELLEPVVALLARTCLVEDEKRLQCEEELAWLYGIAKKREKAIELKENRKDPLGRPLGQGLLEATTATNTTRQVSQARRKNRGLDQSFRAYWSKGSKGSLRR</sequence>
<dbReference type="PROSITE" id="PS50005">
    <property type="entry name" value="TPR"/>
    <property type="match status" value="1"/>
</dbReference>
<dbReference type="Proteomes" id="UP000777438">
    <property type="component" value="Unassembled WGS sequence"/>
</dbReference>
<dbReference type="EMBL" id="JAGPYM010000010">
    <property type="protein sequence ID" value="KAH6889761.1"/>
    <property type="molecule type" value="Genomic_DNA"/>
</dbReference>
<keyword evidence="3" id="KW-0442">Lipid degradation</keyword>
<dbReference type="InterPro" id="IPR016035">
    <property type="entry name" value="Acyl_Trfase/lysoPLipase"/>
</dbReference>
<dbReference type="GO" id="GO:0043531">
    <property type="term" value="F:ADP binding"/>
    <property type="evidence" value="ECO:0007669"/>
    <property type="project" value="InterPro"/>
</dbReference>
<dbReference type="Pfam" id="PF13181">
    <property type="entry name" value="TPR_8"/>
    <property type="match status" value="1"/>
</dbReference>
<dbReference type="Gene3D" id="3.40.50.300">
    <property type="entry name" value="P-loop containing nucleotide triphosphate hydrolases"/>
    <property type="match status" value="1"/>
</dbReference>
<dbReference type="InterPro" id="IPR002182">
    <property type="entry name" value="NB-ARC"/>
</dbReference>
<dbReference type="InterPro" id="IPR027417">
    <property type="entry name" value="P-loop_NTPase"/>
</dbReference>
<keyword evidence="2" id="KW-0802">TPR repeat</keyword>